<keyword evidence="1" id="KW-0732">Signal</keyword>
<feature type="signal peptide" evidence="1">
    <location>
        <begin position="1"/>
        <end position="19"/>
    </location>
</feature>
<dbReference type="Proteomes" id="UP000682733">
    <property type="component" value="Unassembled WGS sequence"/>
</dbReference>
<reference evidence="3" key="1">
    <citation type="submission" date="2021-02" db="EMBL/GenBank/DDBJ databases">
        <authorList>
            <person name="Nowell W R."/>
        </authorList>
    </citation>
    <scope>NUCLEOTIDE SEQUENCE</scope>
</reference>
<dbReference type="Proteomes" id="UP000677228">
    <property type="component" value="Unassembled WGS sequence"/>
</dbReference>
<evidence type="ECO:0000313" key="2">
    <source>
        <dbReference type="EMBL" id="CAF1140780.1"/>
    </source>
</evidence>
<evidence type="ECO:0000313" key="3">
    <source>
        <dbReference type="EMBL" id="CAF3935897.1"/>
    </source>
</evidence>
<protein>
    <submittedName>
        <fullName evidence="3">Uncharacterized protein</fullName>
    </submittedName>
</protein>
<organism evidence="3 4">
    <name type="scientific">Didymodactylos carnosus</name>
    <dbReference type="NCBI Taxonomy" id="1234261"/>
    <lineage>
        <taxon>Eukaryota</taxon>
        <taxon>Metazoa</taxon>
        <taxon>Spiralia</taxon>
        <taxon>Gnathifera</taxon>
        <taxon>Rotifera</taxon>
        <taxon>Eurotatoria</taxon>
        <taxon>Bdelloidea</taxon>
        <taxon>Philodinida</taxon>
        <taxon>Philodinidae</taxon>
        <taxon>Didymodactylos</taxon>
    </lineage>
</organism>
<dbReference type="AlphaFoldDB" id="A0A8S2MBK0"/>
<dbReference type="EMBL" id="CAJOBA010026379">
    <property type="protein sequence ID" value="CAF3935897.1"/>
    <property type="molecule type" value="Genomic_DNA"/>
</dbReference>
<name>A0A8S2MBK0_9BILA</name>
<gene>
    <name evidence="2" type="ORF">OVA965_LOCUS21116</name>
    <name evidence="3" type="ORF">TMI583_LOCUS21695</name>
</gene>
<dbReference type="EMBL" id="CAJNOK010011462">
    <property type="protein sequence ID" value="CAF1140780.1"/>
    <property type="molecule type" value="Genomic_DNA"/>
</dbReference>
<evidence type="ECO:0000256" key="1">
    <source>
        <dbReference type="SAM" id="SignalP"/>
    </source>
</evidence>
<evidence type="ECO:0000313" key="4">
    <source>
        <dbReference type="Proteomes" id="UP000682733"/>
    </source>
</evidence>
<comment type="caution">
    <text evidence="3">The sequence shown here is derived from an EMBL/GenBank/DDBJ whole genome shotgun (WGS) entry which is preliminary data.</text>
</comment>
<proteinExistence type="predicted"/>
<feature type="chain" id="PRO_5036273676" evidence="1">
    <location>
        <begin position="20"/>
        <end position="448"/>
    </location>
</feature>
<sequence>MEAFRIILFYLLSSNLINSQDLTNKWYMKRMSSAVVPPYKRAYTIIQKQILNPLMNGSRSEFETDEAAISLLAKNSQCAAKNVHYYLDKALSTSQRINKDIEDWHAKEVSAVSEKQNQINQVETNIQRINDDIRLVEILLAPFQEDVRQKEHYLNLTTNKVRKAQSKVAAARHCNLKRSVGTWLKENIVEPIQNAADNGAIKLLCNVFNSKIVDIFRNRQSEARKKLALVHQRASPYNQRLTNLRVIQSLYNELLSIKKQRLNSLKLNLIILPDKQIHVTKIINQLKFSVNHLENINSTSNDFVTILKKFVEFDVFIDPLNRIYDEMLKCNAMSQFPDGRISSETITKARIRIDKLTVIPSTIPVVKTMGEEKTVCTNETLAEQEEVDYGWNAMIRSFHNNTLVQNRLRNMFQLQKLITTNTERMILGQLFLETEEEKKIQFEISRLS</sequence>
<accession>A0A8S2MBK0</accession>